<dbReference type="InParanoid" id="A0A2G4YTJ4"/>
<keyword evidence="2" id="KW-0813">Transport</keyword>
<keyword evidence="3" id="KW-0547">Nucleotide-binding</keyword>
<evidence type="ECO:0000256" key="2">
    <source>
        <dbReference type="ARBA" id="ARBA00022448"/>
    </source>
</evidence>
<evidence type="ECO:0000256" key="4">
    <source>
        <dbReference type="ARBA" id="ARBA00022840"/>
    </source>
</evidence>
<dbReference type="PANTHER" id="PTHR42794">
    <property type="entry name" value="HEMIN IMPORT ATP-BINDING PROTEIN HMUV"/>
    <property type="match status" value="1"/>
</dbReference>
<evidence type="ECO:0000313" key="7">
    <source>
        <dbReference type="Proteomes" id="UP000229730"/>
    </source>
</evidence>
<organism evidence="6 7">
    <name type="scientific">Paremcibacter congregatus</name>
    <dbReference type="NCBI Taxonomy" id="2043170"/>
    <lineage>
        <taxon>Bacteria</taxon>
        <taxon>Pseudomonadati</taxon>
        <taxon>Pseudomonadota</taxon>
        <taxon>Alphaproteobacteria</taxon>
        <taxon>Emcibacterales</taxon>
        <taxon>Emcibacteraceae</taxon>
        <taxon>Paremcibacter</taxon>
    </lineage>
</organism>
<reference evidence="6 7" key="1">
    <citation type="submission" date="2017-10" db="EMBL/GenBank/DDBJ databases">
        <title>Frigbacter circumglobatus gen. nov. sp. nov., isolated from sediment cultured in situ.</title>
        <authorList>
            <person name="Zhao Z."/>
        </authorList>
    </citation>
    <scope>NUCLEOTIDE SEQUENCE [LARGE SCALE GENOMIC DNA]</scope>
    <source>
        <strain evidence="6 7">ZYL</strain>
    </source>
</reference>
<dbReference type="AlphaFoldDB" id="A0A2G4YTJ4"/>
<dbReference type="SUPFAM" id="SSF52540">
    <property type="entry name" value="P-loop containing nucleoside triphosphate hydrolases"/>
    <property type="match status" value="1"/>
</dbReference>
<evidence type="ECO:0000256" key="1">
    <source>
        <dbReference type="ARBA" id="ARBA00005417"/>
    </source>
</evidence>
<dbReference type="InterPro" id="IPR003593">
    <property type="entry name" value="AAA+_ATPase"/>
</dbReference>
<dbReference type="InterPro" id="IPR003439">
    <property type="entry name" value="ABC_transporter-like_ATP-bd"/>
</dbReference>
<dbReference type="PROSITE" id="PS50893">
    <property type="entry name" value="ABC_TRANSPORTER_2"/>
    <property type="match status" value="1"/>
</dbReference>
<dbReference type="FunCoup" id="A0A2G4YTJ4">
    <property type="interactions" value="398"/>
</dbReference>
<dbReference type="PROSITE" id="PS00211">
    <property type="entry name" value="ABC_TRANSPORTER_1"/>
    <property type="match status" value="1"/>
</dbReference>
<evidence type="ECO:0000256" key="3">
    <source>
        <dbReference type="ARBA" id="ARBA00022741"/>
    </source>
</evidence>
<dbReference type="Gene3D" id="3.40.50.300">
    <property type="entry name" value="P-loop containing nucleotide triphosphate hydrolases"/>
    <property type="match status" value="1"/>
</dbReference>
<comment type="similarity">
    <text evidence="1">Belongs to the ABC transporter superfamily.</text>
</comment>
<dbReference type="InterPro" id="IPR017871">
    <property type="entry name" value="ABC_transporter-like_CS"/>
</dbReference>
<dbReference type="Proteomes" id="UP000229730">
    <property type="component" value="Unassembled WGS sequence"/>
</dbReference>
<dbReference type="SMART" id="SM00382">
    <property type="entry name" value="AAA"/>
    <property type="match status" value="1"/>
</dbReference>
<dbReference type="RefSeq" id="WP_099471242.1">
    <property type="nucleotide sequence ID" value="NZ_CP041025.1"/>
</dbReference>
<feature type="domain" description="ABC transporter" evidence="5">
    <location>
        <begin position="11"/>
        <end position="246"/>
    </location>
</feature>
<sequence>MTTDTTTSNSLQARDIHVTLNDRKILNGASLNVPKGKLVGLIGPNGAGKSTLLKAILGLTDHQAGEITLNGATLDGWSLKERAKRVSYAAQGAPVHWPLDVEHIIALGRIPHLDPWQKITAADREIIHQAMVTTDTLHLKDRLTTTLSGGERACVMLARTIVSQAEYLCADEPIASLDPYHQLQVMDILHDLSRAGHGVLIVLHDLTLAQRYCDDLVLMHDGEIMAHGTAENVLTEENLDRAYHIQASRWHENGDHFLVPWKRSGTPRHKGRHE</sequence>
<dbReference type="CDD" id="cd03214">
    <property type="entry name" value="ABC_Iron-Siderophores_B12_Hemin"/>
    <property type="match status" value="1"/>
</dbReference>
<dbReference type="GO" id="GO:0016887">
    <property type="term" value="F:ATP hydrolysis activity"/>
    <property type="evidence" value="ECO:0007669"/>
    <property type="project" value="InterPro"/>
</dbReference>
<gene>
    <name evidence="6" type="ORF">CRD36_02935</name>
</gene>
<dbReference type="InterPro" id="IPR027417">
    <property type="entry name" value="P-loop_NTPase"/>
</dbReference>
<accession>A0A2G4YTJ4</accession>
<evidence type="ECO:0000259" key="5">
    <source>
        <dbReference type="PROSITE" id="PS50893"/>
    </source>
</evidence>
<dbReference type="EMBL" id="PDEM01000009">
    <property type="protein sequence ID" value="PHZ85658.1"/>
    <property type="molecule type" value="Genomic_DNA"/>
</dbReference>
<evidence type="ECO:0000313" key="6">
    <source>
        <dbReference type="EMBL" id="PHZ85658.1"/>
    </source>
</evidence>
<name>A0A2G4YTJ4_9PROT</name>
<dbReference type="GO" id="GO:0005524">
    <property type="term" value="F:ATP binding"/>
    <property type="evidence" value="ECO:0007669"/>
    <property type="project" value="UniProtKB-KW"/>
</dbReference>
<dbReference type="PANTHER" id="PTHR42794:SF2">
    <property type="entry name" value="ABC TRANSPORTER ATP-BINDING PROTEIN"/>
    <property type="match status" value="1"/>
</dbReference>
<keyword evidence="7" id="KW-1185">Reference proteome</keyword>
<comment type="caution">
    <text evidence="6">The sequence shown here is derived from an EMBL/GenBank/DDBJ whole genome shotgun (WGS) entry which is preliminary data.</text>
</comment>
<dbReference type="Pfam" id="PF00005">
    <property type="entry name" value="ABC_tran"/>
    <property type="match status" value="1"/>
</dbReference>
<proteinExistence type="inferred from homology"/>
<dbReference type="FunFam" id="3.40.50.300:FF:000134">
    <property type="entry name" value="Iron-enterobactin ABC transporter ATP-binding protein"/>
    <property type="match status" value="1"/>
</dbReference>
<keyword evidence="4" id="KW-0067">ATP-binding</keyword>
<dbReference type="OrthoDB" id="9806149at2"/>
<protein>
    <submittedName>
        <fullName evidence="6">ABC transporter</fullName>
    </submittedName>
</protein>